<dbReference type="Pfam" id="PF14604">
    <property type="entry name" value="SH3_9"/>
    <property type="match status" value="1"/>
</dbReference>
<feature type="compositionally biased region" description="Polar residues" evidence="3">
    <location>
        <begin position="69"/>
        <end position="89"/>
    </location>
</feature>
<dbReference type="InterPro" id="IPR050384">
    <property type="entry name" value="Endophilin_SH3RF"/>
</dbReference>
<dbReference type="EMBL" id="UYYB01106880">
    <property type="protein sequence ID" value="VDM79942.1"/>
    <property type="molecule type" value="Genomic_DNA"/>
</dbReference>
<feature type="domain" description="SH3" evidence="4">
    <location>
        <begin position="1"/>
        <end position="39"/>
    </location>
</feature>
<dbReference type="PROSITE" id="PS50002">
    <property type="entry name" value="SH3"/>
    <property type="match status" value="2"/>
</dbReference>
<dbReference type="PANTHER" id="PTHR14167">
    <property type="entry name" value="SH3 DOMAIN-CONTAINING"/>
    <property type="match status" value="1"/>
</dbReference>
<evidence type="ECO:0000256" key="1">
    <source>
        <dbReference type="ARBA" id="ARBA00022443"/>
    </source>
</evidence>
<protein>
    <recommendedName>
        <fullName evidence="4">SH3 domain-containing protein</fullName>
    </recommendedName>
</protein>
<dbReference type="InterPro" id="IPR001452">
    <property type="entry name" value="SH3_domain"/>
</dbReference>
<feature type="region of interest" description="Disordered" evidence="3">
    <location>
        <begin position="43"/>
        <end position="89"/>
    </location>
</feature>
<evidence type="ECO:0000313" key="5">
    <source>
        <dbReference type="EMBL" id="VDM79942.1"/>
    </source>
</evidence>
<feature type="domain" description="SH3" evidence="4">
    <location>
        <begin position="198"/>
        <end position="260"/>
    </location>
</feature>
<sequence>MQGELVTFRREIDENWLEGTNYLGEIGIFPRAYVVQLDDNRQIDETTGTSPDRPKTPKTFENVQPHGVSKSNSCGALHQSPASSQQTPNHVDNQLLACASSERSGFGTLFFRKITTGTSPDRPKTPKTFENVQPHGVSKSSSESRRLSGCSSMSLNKRFSSSAHANSVQKFYGEGVLTRGQNLLGKTQVTVILKLKESCIRHYRALYRYVPAKDDEIALEVDDIVFVVEKCDDGWFIECLGTVLRTGQFGTFPGNYVVRH</sequence>
<dbReference type="InterPro" id="IPR036028">
    <property type="entry name" value="SH3-like_dom_sf"/>
</dbReference>
<reference evidence="5 6" key="1">
    <citation type="submission" date="2018-11" db="EMBL/GenBank/DDBJ databases">
        <authorList>
            <consortium name="Pathogen Informatics"/>
        </authorList>
    </citation>
    <scope>NUCLEOTIDE SEQUENCE [LARGE SCALE GENOMIC DNA]</scope>
</reference>
<evidence type="ECO:0000256" key="2">
    <source>
        <dbReference type="PROSITE-ProRule" id="PRU00192"/>
    </source>
</evidence>
<dbReference type="AlphaFoldDB" id="A0A3P7LLD5"/>
<accession>A0A3P7LLD5</accession>
<evidence type="ECO:0000313" key="6">
    <source>
        <dbReference type="Proteomes" id="UP000270094"/>
    </source>
</evidence>
<dbReference type="OrthoDB" id="73680at2759"/>
<gene>
    <name evidence="5" type="ORF">SVUK_LOCUS14940</name>
</gene>
<dbReference type="SUPFAM" id="SSF50044">
    <property type="entry name" value="SH3-domain"/>
    <property type="match status" value="2"/>
</dbReference>
<name>A0A3P7LLD5_STRVU</name>
<proteinExistence type="predicted"/>
<feature type="region of interest" description="Disordered" evidence="3">
    <location>
        <begin position="116"/>
        <end position="145"/>
    </location>
</feature>
<evidence type="ECO:0000256" key="3">
    <source>
        <dbReference type="SAM" id="MobiDB-lite"/>
    </source>
</evidence>
<keyword evidence="1 2" id="KW-0728">SH3 domain</keyword>
<evidence type="ECO:0000259" key="4">
    <source>
        <dbReference type="PROSITE" id="PS50002"/>
    </source>
</evidence>
<dbReference type="Proteomes" id="UP000270094">
    <property type="component" value="Unassembled WGS sequence"/>
</dbReference>
<keyword evidence="6" id="KW-1185">Reference proteome</keyword>
<dbReference type="PANTHER" id="PTHR14167:SF116">
    <property type="entry name" value="CAP, ISOFORM AC"/>
    <property type="match status" value="1"/>
</dbReference>
<dbReference type="SMART" id="SM00326">
    <property type="entry name" value="SH3"/>
    <property type="match status" value="1"/>
</dbReference>
<dbReference type="Gene3D" id="2.30.30.40">
    <property type="entry name" value="SH3 Domains"/>
    <property type="match status" value="2"/>
</dbReference>
<organism evidence="5 6">
    <name type="scientific">Strongylus vulgaris</name>
    <name type="common">Blood worm</name>
    <dbReference type="NCBI Taxonomy" id="40348"/>
    <lineage>
        <taxon>Eukaryota</taxon>
        <taxon>Metazoa</taxon>
        <taxon>Ecdysozoa</taxon>
        <taxon>Nematoda</taxon>
        <taxon>Chromadorea</taxon>
        <taxon>Rhabditida</taxon>
        <taxon>Rhabditina</taxon>
        <taxon>Rhabditomorpha</taxon>
        <taxon>Strongyloidea</taxon>
        <taxon>Strongylidae</taxon>
        <taxon>Strongylus</taxon>
    </lineage>
</organism>